<evidence type="ECO:0000313" key="20">
    <source>
        <dbReference type="Proteomes" id="UP000008370"/>
    </source>
</evidence>
<keyword evidence="9" id="KW-0378">Hydrolase</keyword>
<evidence type="ECO:0000256" key="4">
    <source>
        <dbReference type="ARBA" id="ARBA00022528"/>
    </source>
</evidence>
<dbReference type="EMBL" id="JH930470">
    <property type="protein sequence ID" value="EKM58577.1"/>
    <property type="molecule type" value="Genomic_DNA"/>
</dbReference>
<evidence type="ECO:0000256" key="6">
    <source>
        <dbReference type="ARBA" id="ARBA00022692"/>
    </source>
</evidence>
<evidence type="ECO:0000256" key="17">
    <source>
        <dbReference type="SAM" id="MobiDB-lite"/>
    </source>
</evidence>
<evidence type="ECO:0000256" key="7">
    <source>
        <dbReference type="ARBA" id="ARBA00022723"/>
    </source>
</evidence>
<evidence type="ECO:0000256" key="16">
    <source>
        <dbReference type="ARBA" id="ARBA00024013"/>
    </source>
</evidence>
<evidence type="ECO:0000256" key="2">
    <source>
        <dbReference type="ARBA" id="ARBA00004167"/>
    </source>
</evidence>
<evidence type="ECO:0000313" key="19">
    <source>
        <dbReference type="EMBL" id="EKM58577.1"/>
    </source>
</evidence>
<keyword evidence="12" id="KW-0653">Protein transport</keyword>
<keyword evidence="7" id="KW-0479">Metal-binding</keyword>
<dbReference type="InParanoid" id="K5X6R5"/>
<evidence type="ECO:0000256" key="14">
    <source>
        <dbReference type="ARBA" id="ARBA00023134"/>
    </source>
</evidence>
<dbReference type="PANTHER" id="PTHR10903:SF135">
    <property type="entry name" value="TRANSLOCASE OF CHLOROPLAST 120, CHLOROPLASTIC-RELATED"/>
    <property type="match status" value="1"/>
</dbReference>
<dbReference type="GO" id="GO:0005525">
    <property type="term" value="F:GTP binding"/>
    <property type="evidence" value="ECO:0007669"/>
    <property type="project" value="InterPro"/>
</dbReference>
<gene>
    <name evidence="19" type="ORF">PHACADRAFT_253025</name>
</gene>
<protein>
    <recommendedName>
        <fullName evidence="18">AIG1-type G domain-containing protein</fullName>
    </recommendedName>
</protein>
<dbReference type="InterPro" id="IPR027417">
    <property type="entry name" value="P-loop_NTPase"/>
</dbReference>
<comment type="subcellular location">
    <subcellularLocation>
        <location evidence="2">Membrane</location>
        <topology evidence="2">Single-pass membrane protein</topology>
    </subcellularLocation>
    <subcellularLocation>
        <location evidence="16">Plastid</location>
        <location evidence="16">Chloroplast outer membrane</location>
    </subcellularLocation>
</comment>
<dbReference type="HOGENOM" id="CLU_018003_1_0_1"/>
<accession>K5X6R5</accession>
<keyword evidence="13" id="KW-1133">Transmembrane helix</keyword>
<dbReference type="Proteomes" id="UP000008370">
    <property type="component" value="Unassembled WGS sequence"/>
</dbReference>
<keyword evidence="14" id="KW-0342">GTP-binding</keyword>
<name>K5X6R5_PHACS</name>
<evidence type="ECO:0000256" key="15">
    <source>
        <dbReference type="ARBA" id="ARBA00023136"/>
    </source>
</evidence>
<keyword evidence="4" id="KW-0150">Chloroplast</keyword>
<dbReference type="RefSeq" id="XP_007393886.1">
    <property type="nucleotide sequence ID" value="XM_007393824.1"/>
</dbReference>
<dbReference type="KEGG" id="pco:PHACADRAFT_253025"/>
<reference evidence="19 20" key="1">
    <citation type="journal article" date="2012" name="BMC Genomics">
        <title>Comparative genomics of the white-rot fungi, Phanerochaete carnosa and P. chrysosporium, to elucidate the genetic basis of the distinct wood types they colonize.</title>
        <authorList>
            <person name="Suzuki H."/>
            <person name="MacDonald J."/>
            <person name="Syed K."/>
            <person name="Salamov A."/>
            <person name="Hori C."/>
            <person name="Aerts A."/>
            <person name="Henrissat B."/>
            <person name="Wiebenga A."/>
            <person name="vanKuyk P.A."/>
            <person name="Barry K."/>
            <person name="Lindquist E."/>
            <person name="LaButti K."/>
            <person name="Lapidus A."/>
            <person name="Lucas S."/>
            <person name="Coutinho P."/>
            <person name="Gong Y."/>
            <person name="Samejima M."/>
            <person name="Mahadevan R."/>
            <person name="Abou-Zaid M."/>
            <person name="de Vries R.P."/>
            <person name="Igarashi K."/>
            <person name="Yadav J.S."/>
            <person name="Grigoriev I.V."/>
            <person name="Master E.R."/>
        </authorList>
    </citation>
    <scope>NUCLEOTIDE SEQUENCE [LARGE SCALE GENOMIC DNA]</scope>
    <source>
        <strain evidence="19 20">HHB-10118-sp</strain>
    </source>
</reference>
<comment type="cofactor">
    <cofactor evidence="1">
        <name>Mg(2+)</name>
        <dbReference type="ChEBI" id="CHEBI:18420"/>
    </cofactor>
</comment>
<evidence type="ECO:0000256" key="9">
    <source>
        <dbReference type="ARBA" id="ARBA00022801"/>
    </source>
</evidence>
<feature type="domain" description="AIG1-type G" evidence="18">
    <location>
        <begin position="16"/>
        <end position="96"/>
    </location>
</feature>
<organism evidence="19 20">
    <name type="scientific">Phanerochaete carnosa (strain HHB-10118-sp)</name>
    <name type="common">White-rot fungus</name>
    <name type="synonym">Peniophora carnosa</name>
    <dbReference type="NCBI Taxonomy" id="650164"/>
    <lineage>
        <taxon>Eukaryota</taxon>
        <taxon>Fungi</taxon>
        <taxon>Dikarya</taxon>
        <taxon>Basidiomycota</taxon>
        <taxon>Agaricomycotina</taxon>
        <taxon>Agaricomycetes</taxon>
        <taxon>Polyporales</taxon>
        <taxon>Phanerochaetaceae</taxon>
        <taxon>Phanerochaete</taxon>
    </lineage>
</organism>
<evidence type="ECO:0000256" key="5">
    <source>
        <dbReference type="ARBA" id="ARBA00022640"/>
    </source>
</evidence>
<feature type="compositionally biased region" description="Low complexity" evidence="17">
    <location>
        <begin position="345"/>
        <end position="355"/>
    </location>
</feature>
<dbReference type="GO" id="GO:0016787">
    <property type="term" value="F:hydrolase activity"/>
    <property type="evidence" value="ECO:0007669"/>
    <property type="project" value="UniProtKB-KW"/>
</dbReference>
<dbReference type="InterPro" id="IPR006703">
    <property type="entry name" value="G_AIG1"/>
</dbReference>
<evidence type="ECO:0000256" key="13">
    <source>
        <dbReference type="ARBA" id="ARBA00022989"/>
    </source>
</evidence>
<dbReference type="SUPFAM" id="SSF52540">
    <property type="entry name" value="P-loop containing nucleoside triphosphate hydrolases"/>
    <property type="match status" value="1"/>
</dbReference>
<keyword evidence="6" id="KW-0812">Transmembrane</keyword>
<dbReference type="GeneID" id="18915647"/>
<evidence type="ECO:0000256" key="1">
    <source>
        <dbReference type="ARBA" id="ARBA00001946"/>
    </source>
</evidence>
<dbReference type="PANTHER" id="PTHR10903">
    <property type="entry name" value="GTPASE, IMAP FAMILY MEMBER-RELATED"/>
    <property type="match status" value="1"/>
</dbReference>
<keyword evidence="8" id="KW-0547">Nucleotide-binding</keyword>
<dbReference type="CDD" id="cd00882">
    <property type="entry name" value="Ras_like_GTPase"/>
    <property type="match status" value="1"/>
</dbReference>
<dbReference type="GO" id="GO:0046872">
    <property type="term" value="F:metal ion binding"/>
    <property type="evidence" value="ECO:0007669"/>
    <property type="project" value="UniProtKB-KW"/>
</dbReference>
<keyword evidence="11" id="KW-0460">Magnesium</keyword>
<dbReference type="OrthoDB" id="8954335at2759"/>
<dbReference type="GO" id="GO:0015031">
    <property type="term" value="P:protein transport"/>
    <property type="evidence" value="ECO:0007669"/>
    <property type="project" value="UniProtKB-KW"/>
</dbReference>
<dbReference type="InterPro" id="IPR045058">
    <property type="entry name" value="GIMA/IAN/Toc"/>
</dbReference>
<dbReference type="Pfam" id="PF04548">
    <property type="entry name" value="AIG1"/>
    <property type="match status" value="1"/>
</dbReference>
<keyword evidence="15" id="KW-0472">Membrane</keyword>
<evidence type="ECO:0000256" key="12">
    <source>
        <dbReference type="ARBA" id="ARBA00022927"/>
    </source>
</evidence>
<keyword evidence="5" id="KW-0934">Plastid</keyword>
<sequence>MGTSADSKVSKTDSATIVVMGATGAGKSTFINLVSNSKFEVGYGLESCTSEVDVAAPFMLDGKPVTLIDTPGFDDTVKTEAEILRLIAEFLSVTYKQGRTLHGIVFLQRITDTRMGGVARKNFRLFRKLCGDDTLRNVIIATNMWGNVEPALGASREREMAESDLFFKPALEKGAHMVRHDNTIESAHRIIREIIGFPPAPLQIQRETVDQRKPLAETGAGQDLRADLEQQAGQHRAELAGLRSSIQELVESKDARNRGEIQELNDSLRDVQTKLAKVQAEAHNLREEHEASRNEHEEKIRQMTEVMTVRETELRGLQEHAQTQKTQLVQMESALHEAERRAEEATTAAAAAAKQRPPPRPRSRSRGGLCILQ</sequence>
<evidence type="ECO:0000256" key="11">
    <source>
        <dbReference type="ARBA" id="ARBA00022842"/>
    </source>
</evidence>
<proteinExistence type="predicted"/>
<evidence type="ECO:0000259" key="18">
    <source>
        <dbReference type="Pfam" id="PF04548"/>
    </source>
</evidence>
<keyword evidence="3" id="KW-0813">Transport</keyword>
<evidence type="ECO:0000256" key="3">
    <source>
        <dbReference type="ARBA" id="ARBA00022448"/>
    </source>
</evidence>
<evidence type="ECO:0000256" key="8">
    <source>
        <dbReference type="ARBA" id="ARBA00022741"/>
    </source>
</evidence>
<dbReference type="Gene3D" id="3.40.50.300">
    <property type="entry name" value="P-loop containing nucleotide triphosphate hydrolases"/>
    <property type="match status" value="1"/>
</dbReference>
<keyword evidence="20" id="KW-1185">Reference proteome</keyword>
<keyword evidence="10" id="KW-1002">Plastid outer membrane</keyword>
<feature type="region of interest" description="Disordered" evidence="17">
    <location>
        <begin position="337"/>
        <end position="373"/>
    </location>
</feature>
<evidence type="ECO:0000256" key="10">
    <source>
        <dbReference type="ARBA" id="ARBA00022805"/>
    </source>
</evidence>
<dbReference type="GO" id="GO:0016020">
    <property type="term" value="C:membrane"/>
    <property type="evidence" value="ECO:0007669"/>
    <property type="project" value="UniProtKB-SubCell"/>
</dbReference>
<dbReference type="AlphaFoldDB" id="K5X6R5"/>